<dbReference type="GO" id="GO:0016887">
    <property type="term" value="F:ATP hydrolysis activity"/>
    <property type="evidence" value="ECO:0007669"/>
    <property type="project" value="TreeGrafter"/>
</dbReference>
<comment type="caution">
    <text evidence="5">The sequence shown here is derived from an EMBL/GenBank/DDBJ whole genome shotgun (WGS) entry which is preliminary data.</text>
</comment>
<evidence type="ECO:0000313" key="5">
    <source>
        <dbReference type="EMBL" id="MBI4132136.1"/>
    </source>
</evidence>
<dbReference type="InterPro" id="IPR007831">
    <property type="entry name" value="T2SS_GspE_N"/>
</dbReference>
<dbReference type="PROSITE" id="PS00662">
    <property type="entry name" value="T2SP_E"/>
    <property type="match status" value="1"/>
</dbReference>
<accession>A0A932YVI4</accession>
<reference evidence="5" key="1">
    <citation type="submission" date="2020-07" db="EMBL/GenBank/DDBJ databases">
        <title>Huge and variable diversity of episymbiotic CPR bacteria and DPANN archaea in groundwater ecosystems.</title>
        <authorList>
            <person name="He C.Y."/>
            <person name="Keren R."/>
            <person name="Whittaker M."/>
            <person name="Farag I.F."/>
            <person name="Doudna J."/>
            <person name="Cate J.H.D."/>
            <person name="Banfield J.F."/>
        </authorList>
    </citation>
    <scope>NUCLEOTIDE SEQUENCE</scope>
    <source>
        <strain evidence="5">NC_groundwater_1226_Ag_S-0.1um_59_124</strain>
    </source>
</reference>
<dbReference type="GO" id="GO:0005524">
    <property type="term" value="F:ATP binding"/>
    <property type="evidence" value="ECO:0007669"/>
    <property type="project" value="UniProtKB-KW"/>
</dbReference>
<comment type="similarity">
    <text evidence="1">Belongs to the GSP E family.</text>
</comment>
<dbReference type="Gene3D" id="3.30.450.90">
    <property type="match status" value="1"/>
</dbReference>
<gene>
    <name evidence="5" type="ORF">HY474_00720</name>
</gene>
<dbReference type="InterPro" id="IPR003593">
    <property type="entry name" value="AAA+_ATPase"/>
</dbReference>
<dbReference type="Pfam" id="PF05157">
    <property type="entry name" value="MshEN"/>
    <property type="match status" value="1"/>
</dbReference>
<sequence>MVTFEEGKQQEQLLKLRRKEEEDTVKLLAEKYRLPYADLSAMPINVDALALVREDDARAAELAVVQKTGQRLEIGVRNPEHPKTKAILEDLAGRRYTPDLFLVSKTSLEKAWAVYTNVTRRARVISGEVEVSAERLAQFRSKVKALPDIASLLGSVETKRATDILEIILAGALAVDASDVHLEPQSEAVRLRYRLDGVLADAASLPKESYRFILSRIKLIAEMKLNVQTRGQDGRFTIRAEGADMEVRASTLPGPYGENIVLRVLNPKAIAITFAELGMQPWIGRAMTEELLKPNGMILTTGPTGSGKTTTLYAFVREVSKPGIKIITLEDPIEYRLAGIEQTQVEPAAGYDFASGLRSILRQDPDVILVGEIRDLETAQTAMHAALTGHLVFSTLHTNNAAGTIPRLLDLGVDPAIMAPAINVAMAQRLVRKLCPKCKQEYQATKDERQTLKAENETLPAGVEKPALPEPLTLWKAAGCGECNNTGYKGRIGVFEIILINDTLEELVFRRPSEVEIKEAARSQGQITMRQDAILKVLAGITDLPEVERVVGAG</sequence>
<evidence type="ECO:0000256" key="3">
    <source>
        <dbReference type="ARBA" id="ARBA00022840"/>
    </source>
</evidence>
<dbReference type="InterPro" id="IPR027417">
    <property type="entry name" value="P-loop_NTPase"/>
</dbReference>
<name>A0A932YVI4_9BACT</name>
<evidence type="ECO:0000259" key="4">
    <source>
        <dbReference type="PROSITE" id="PS00662"/>
    </source>
</evidence>
<evidence type="ECO:0000256" key="1">
    <source>
        <dbReference type="ARBA" id="ARBA00006611"/>
    </source>
</evidence>
<dbReference type="SMART" id="SM00382">
    <property type="entry name" value="AAA"/>
    <property type="match status" value="1"/>
</dbReference>
<keyword evidence="2" id="KW-0547">Nucleotide-binding</keyword>
<dbReference type="Pfam" id="PF00437">
    <property type="entry name" value="T2SSE"/>
    <property type="match status" value="1"/>
</dbReference>
<dbReference type="InterPro" id="IPR037257">
    <property type="entry name" value="T2SS_E_N_sf"/>
</dbReference>
<dbReference type="EMBL" id="JACQMJ010000004">
    <property type="protein sequence ID" value="MBI4132136.1"/>
    <property type="molecule type" value="Genomic_DNA"/>
</dbReference>
<evidence type="ECO:0000256" key="2">
    <source>
        <dbReference type="ARBA" id="ARBA00022741"/>
    </source>
</evidence>
<dbReference type="AlphaFoldDB" id="A0A932YVI4"/>
<dbReference type="SUPFAM" id="SSF160246">
    <property type="entry name" value="EspE N-terminal domain-like"/>
    <property type="match status" value="1"/>
</dbReference>
<dbReference type="SUPFAM" id="SSF52540">
    <property type="entry name" value="P-loop containing nucleoside triphosphate hydrolases"/>
    <property type="match status" value="1"/>
</dbReference>
<dbReference type="PANTHER" id="PTHR30258">
    <property type="entry name" value="TYPE II SECRETION SYSTEM PROTEIN GSPE-RELATED"/>
    <property type="match status" value="1"/>
</dbReference>
<keyword evidence="3" id="KW-0067">ATP-binding</keyword>
<dbReference type="GO" id="GO:0005886">
    <property type="term" value="C:plasma membrane"/>
    <property type="evidence" value="ECO:0007669"/>
    <property type="project" value="TreeGrafter"/>
</dbReference>
<dbReference type="CDD" id="cd01129">
    <property type="entry name" value="PulE-GspE-like"/>
    <property type="match status" value="1"/>
</dbReference>
<feature type="domain" description="Bacterial type II secretion system protein E" evidence="4">
    <location>
        <begin position="361"/>
        <end position="375"/>
    </location>
</feature>
<dbReference type="Proteomes" id="UP000704960">
    <property type="component" value="Unassembled WGS sequence"/>
</dbReference>
<dbReference type="Gene3D" id="3.40.50.300">
    <property type="entry name" value="P-loop containing nucleotide triphosphate hydrolases"/>
    <property type="match status" value="1"/>
</dbReference>
<evidence type="ECO:0000313" key="6">
    <source>
        <dbReference type="Proteomes" id="UP000704960"/>
    </source>
</evidence>
<dbReference type="InterPro" id="IPR001482">
    <property type="entry name" value="T2SS/T4SS_dom"/>
</dbReference>
<organism evidence="5 6">
    <name type="scientific">Candidatus Sungiibacteriota bacterium</name>
    <dbReference type="NCBI Taxonomy" id="2750080"/>
    <lineage>
        <taxon>Bacteria</taxon>
        <taxon>Candidatus Sungiibacteriota</taxon>
    </lineage>
</organism>
<proteinExistence type="inferred from homology"/>
<dbReference type="PANTHER" id="PTHR30258:SF3">
    <property type="entry name" value="SLL1921 PROTEIN"/>
    <property type="match status" value="1"/>
</dbReference>
<protein>
    <submittedName>
        <fullName evidence="5">Type II/IV secretion system protein</fullName>
    </submittedName>
</protein>